<dbReference type="Gene3D" id="3.30.70.360">
    <property type="match status" value="1"/>
</dbReference>
<dbReference type="PANTHER" id="PTHR11014">
    <property type="entry name" value="PEPTIDASE M20 FAMILY MEMBER"/>
    <property type="match status" value="1"/>
</dbReference>
<reference evidence="3" key="1">
    <citation type="submission" date="2021-08" db="EMBL/GenBank/DDBJ databases">
        <title>Flavobacterium sp. strain CC-SYL302.</title>
        <authorList>
            <person name="Lin S.-Y."/>
            <person name="Lee T.-H."/>
            <person name="Young C.-C."/>
        </authorList>
    </citation>
    <scope>NUCLEOTIDE SEQUENCE</scope>
    <source>
        <strain evidence="3">CC-SYL302</strain>
    </source>
</reference>
<keyword evidence="1" id="KW-0378">Hydrolase</keyword>
<dbReference type="NCBIfam" id="TIGR01891">
    <property type="entry name" value="amidohydrolases"/>
    <property type="match status" value="1"/>
</dbReference>
<dbReference type="InterPro" id="IPR036264">
    <property type="entry name" value="Bact_exopeptidase_dim_dom"/>
</dbReference>
<dbReference type="PIRSF" id="PIRSF005962">
    <property type="entry name" value="Pept_M20D_amidohydro"/>
    <property type="match status" value="1"/>
</dbReference>
<dbReference type="InterPro" id="IPR017439">
    <property type="entry name" value="Amidohydrolase"/>
</dbReference>
<organism evidence="3 4">
    <name type="scientific">Flavobacterium agricola</name>
    <dbReference type="NCBI Taxonomy" id="2870839"/>
    <lineage>
        <taxon>Bacteria</taxon>
        <taxon>Pseudomonadati</taxon>
        <taxon>Bacteroidota</taxon>
        <taxon>Flavobacteriia</taxon>
        <taxon>Flavobacteriales</taxon>
        <taxon>Flavobacteriaceae</taxon>
        <taxon>Flavobacterium</taxon>
    </lineage>
</organism>
<dbReference type="EMBL" id="CP081495">
    <property type="protein sequence ID" value="UYW02638.1"/>
    <property type="molecule type" value="Genomic_DNA"/>
</dbReference>
<dbReference type="RefSeq" id="WP_264435189.1">
    <property type="nucleotide sequence ID" value="NZ_CP081495.1"/>
</dbReference>
<evidence type="ECO:0000256" key="1">
    <source>
        <dbReference type="ARBA" id="ARBA00022801"/>
    </source>
</evidence>
<protein>
    <submittedName>
        <fullName evidence="3">Amidohydrolase</fullName>
    </submittedName>
</protein>
<sequence>MEWRRHIHENPELPFQEDKTGDYVAKVLKSFKNIEVIRPAKTSIVGVLKGANPGKTVAFRADMDALPVQEETGLPYASKVPNVSHACGHDSHTAMLLGTAKVLSEMQKDINGTVYFVFQHAEEQDPGGALDIINSGVLDNVEAFFGMHVLPNMPVGHIGILPNGAASTTSDGFELTINGKGSHGSMPHLGTDPIVIGSQIVNALQSVVARNVVPGDLAVISVGKFHSGNANNVIADKAELGATVRTVSQPTRELVKERVETLVENIAEAHNATYDLNYFSSYPAIQNDVQLNAMAKASAEKAVGATHVFEAERMTASEDFSYYKKIAPTAFLVLGVGDGVANHNPKFNLDEAALKYGVTTQVQIILDYLNSDNNPQLIN</sequence>
<dbReference type="PANTHER" id="PTHR11014:SF63">
    <property type="entry name" value="METALLOPEPTIDASE, PUTATIVE (AFU_ORTHOLOGUE AFUA_6G09600)-RELATED"/>
    <property type="match status" value="1"/>
</dbReference>
<dbReference type="Proteomes" id="UP001163328">
    <property type="component" value="Chromosome"/>
</dbReference>
<dbReference type="SUPFAM" id="SSF53187">
    <property type="entry name" value="Zn-dependent exopeptidases"/>
    <property type="match status" value="1"/>
</dbReference>
<evidence type="ECO:0000259" key="2">
    <source>
        <dbReference type="Pfam" id="PF07687"/>
    </source>
</evidence>
<evidence type="ECO:0000313" key="3">
    <source>
        <dbReference type="EMBL" id="UYW02638.1"/>
    </source>
</evidence>
<dbReference type="InterPro" id="IPR011650">
    <property type="entry name" value="Peptidase_M20_dimer"/>
</dbReference>
<dbReference type="InterPro" id="IPR002933">
    <property type="entry name" value="Peptidase_M20"/>
</dbReference>
<evidence type="ECO:0000313" key="4">
    <source>
        <dbReference type="Proteomes" id="UP001163328"/>
    </source>
</evidence>
<accession>A0ABY6M4N1</accession>
<proteinExistence type="predicted"/>
<dbReference type="Pfam" id="PF07687">
    <property type="entry name" value="M20_dimer"/>
    <property type="match status" value="1"/>
</dbReference>
<dbReference type="SUPFAM" id="SSF55031">
    <property type="entry name" value="Bacterial exopeptidase dimerisation domain"/>
    <property type="match status" value="1"/>
</dbReference>
<name>A0ABY6M4N1_9FLAO</name>
<dbReference type="Gene3D" id="3.40.630.10">
    <property type="entry name" value="Zn peptidases"/>
    <property type="match status" value="1"/>
</dbReference>
<dbReference type="Pfam" id="PF01546">
    <property type="entry name" value="Peptidase_M20"/>
    <property type="match status" value="1"/>
</dbReference>
<keyword evidence="4" id="KW-1185">Reference proteome</keyword>
<gene>
    <name evidence="3" type="ORF">K5I29_09745</name>
</gene>
<feature type="domain" description="Peptidase M20 dimerisation" evidence="2">
    <location>
        <begin position="171"/>
        <end position="269"/>
    </location>
</feature>